<dbReference type="EMBL" id="CAJVPW010000356">
    <property type="protein sequence ID" value="CAG8451410.1"/>
    <property type="molecule type" value="Genomic_DNA"/>
</dbReference>
<evidence type="ECO:0000313" key="1">
    <source>
        <dbReference type="EMBL" id="CAG8451410.1"/>
    </source>
</evidence>
<protein>
    <submittedName>
        <fullName evidence="1">1549_t:CDS:1</fullName>
    </submittedName>
</protein>
<accession>A0ACA9K4B6</accession>
<sequence>MSISLKKCTSQKISKKKQKASIKLASTEAASIEESIESAFIKASIESASIEASEESIEASIEAAFTEAASVIKISNENSSRTKLISTIQQLPDKELSSVNNLISIMWYPRGSNKDYESLQDSNLQLEKQNKKLNRKNQMLIRQTQSLGIKT</sequence>
<proteinExistence type="predicted"/>
<evidence type="ECO:0000313" key="2">
    <source>
        <dbReference type="Proteomes" id="UP000789366"/>
    </source>
</evidence>
<reference evidence="1" key="1">
    <citation type="submission" date="2021-06" db="EMBL/GenBank/DDBJ databases">
        <authorList>
            <person name="Kallberg Y."/>
            <person name="Tangrot J."/>
            <person name="Rosling A."/>
        </authorList>
    </citation>
    <scope>NUCLEOTIDE SEQUENCE</scope>
    <source>
        <strain evidence="1">28 12/20/2015</strain>
    </source>
</reference>
<comment type="caution">
    <text evidence="1">The sequence shown here is derived from an EMBL/GenBank/DDBJ whole genome shotgun (WGS) entry which is preliminary data.</text>
</comment>
<dbReference type="Proteomes" id="UP000789366">
    <property type="component" value="Unassembled WGS sequence"/>
</dbReference>
<gene>
    <name evidence="1" type="ORF">SPELUC_LOCUS817</name>
</gene>
<organism evidence="1 2">
    <name type="scientific">Cetraspora pellucida</name>
    <dbReference type="NCBI Taxonomy" id="1433469"/>
    <lineage>
        <taxon>Eukaryota</taxon>
        <taxon>Fungi</taxon>
        <taxon>Fungi incertae sedis</taxon>
        <taxon>Mucoromycota</taxon>
        <taxon>Glomeromycotina</taxon>
        <taxon>Glomeromycetes</taxon>
        <taxon>Diversisporales</taxon>
        <taxon>Gigasporaceae</taxon>
        <taxon>Cetraspora</taxon>
    </lineage>
</organism>
<name>A0ACA9K4B6_9GLOM</name>
<keyword evidence="2" id="KW-1185">Reference proteome</keyword>